<keyword evidence="2" id="KW-1185">Reference proteome</keyword>
<protein>
    <submittedName>
        <fullName evidence="1">Uncharacterized protein</fullName>
    </submittedName>
</protein>
<dbReference type="Proteomes" id="UP001145114">
    <property type="component" value="Unassembled WGS sequence"/>
</dbReference>
<proteinExistence type="predicted"/>
<accession>A0ACC1HUW6</accession>
<comment type="caution">
    <text evidence="1">The sequence shown here is derived from an EMBL/GenBank/DDBJ whole genome shotgun (WGS) entry which is preliminary data.</text>
</comment>
<evidence type="ECO:0000313" key="2">
    <source>
        <dbReference type="Proteomes" id="UP001145114"/>
    </source>
</evidence>
<dbReference type="EMBL" id="JAMZIH010002083">
    <property type="protein sequence ID" value="KAJ1677679.1"/>
    <property type="molecule type" value="Genomic_DNA"/>
</dbReference>
<organism evidence="1 2">
    <name type="scientific">Spiromyces aspiralis</name>
    <dbReference type="NCBI Taxonomy" id="68401"/>
    <lineage>
        <taxon>Eukaryota</taxon>
        <taxon>Fungi</taxon>
        <taxon>Fungi incertae sedis</taxon>
        <taxon>Zoopagomycota</taxon>
        <taxon>Kickxellomycotina</taxon>
        <taxon>Kickxellomycetes</taxon>
        <taxon>Kickxellales</taxon>
        <taxon>Kickxellaceae</taxon>
        <taxon>Spiromyces</taxon>
    </lineage>
</organism>
<feature type="non-terminal residue" evidence="1">
    <location>
        <position position="1"/>
    </location>
</feature>
<name>A0ACC1HUW6_9FUNG</name>
<evidence type="ECO:0000313" key="1">
    <source>
        <dbReference type="EMBL" id="KAJ1677679.1"/>
    </source>
</evidence>
<sequence>TLEARVTGSKVEVSSNDWSESIRENLLLVDKSFILPQIVGSFDPILLTRPRRFGKTMCVSMAEDFFGVPRGETLEENKARYMKLEIGADPEFIKKHCGQYPVIRLDLKASDALPPSWHIAYLFAARG</sequence>
<reference evidence="1" key="1">
    <citation type="submission" date="2022-06" db="EMBL/GenBank/DDBJ databases">
        <title>Phylogenomic reconstructions and comparative analyses of Kickxellomycotina fungi.</title>
        <authorList>
            <person name="Reynolds N.K."/>
            <person name="Stajich J.E."/>
            <person name="Barry K."/>
            <person name="Grigoriev I.V."/>
            <person name="Crous P."/>
            <person name="Smith M.E."/>
        </authorList>
    </citation>
    <scope>NUCLEOTIDE SEQUENCE</scope>
    <source>
        <strain evidence="1">RSA 2271</strain>
    </source>
</reference>
<gene>
    <name evidence="1" type="ORF">EV182_005659</name>
</gene>